<comment type="subcellular location">
    <subcellularLocation>
        <location evidence="1">Cell inner membrane</location>
        <topology evidence="1">Multi-pass membrane protein</topology>
    </subcellularLocation>
    <subcellularLocation>
        <location evidence="7">Cell membrane</location>
        <topology evidence="7">Multi-pass membrane protein</topology>
    </subcellularLocation>
</comment>
<reference evidence="8 9" key="1">
    <citation type="submission" date="2024-07" db="EMBL/GenBank/DDBJ databases">
        <authorList>
            <person name="Ren Q."/>
        </authorList>
    </citation>
    <scope>NUCLEOTIDE SEQUENCE [LARGE SCALE GENOMIC DNA]</scope>
    <source>
        <strain evidence="8 9">REN37</strain>
    </source>
</reference>
<evidence type="ECO:0000256" key="7">
    <source>
        <dbReference type="HAMAP-Rule" id="MF_01844"/>
    </source>
</evidence>
<dbReference type="Pfam" id="PF06965">
    <property type="entry name" value="Na_H_antiport_1"/>
    <property type="match status" value="1"/>
</dbReference>
<dbReference type="HAMAP" id="MF_01844">
    <property type="entry name" value="NhaA"/>
    <property type="match status" value="1"/>
</dbReference>
<organism evidence="8 9">
    <name type="scientific">Isoalcanivorax beigongshangi</name>
    <dbReference type="NCBI Taxonomy" id="3238810"/>
    <lineage>
        <taxon>Bacteria</taxon>
        <taxon>Pseudomonadati</taxon>
        <taxon>Pseudomonadota</taxon>
        <taxon>Gammaproteobacteria</taxon>
        <taxon>Oceanospirillales</taxon>
        <taxon>Alcanivoracaceae</taxon>
        <taxon>Isoalcanivorax</taxon>
    </lineage>
</organism>
<feature type="transmembrane region" description="Helical" evidence="7">
    <location>
        <begin position="222"/>
        <end position="244"/>
    </location>
</feature>
<dbReference type="RefSeq" id="WP_369455929.1">
    <property type="nucleotide sequence ID" value="NZ_JBGCUO010000001.1"/>
</dbReference>
<feature type="transmembrane region" description="Helical" evidence="7">
    <location>
        <begin position="21"/>
        <end position="40"/>
    </location>
</feature>
<keyword evidence="7" id="KW-0915">Sodium</keyword>
<feature type="transmembrane region" description="Helical" evidence="7">
    <location>
        <begin position="104"/>
        <end position="125"/>
    </location>
</feature>
<evidence type="ECO:0000256" key="4">
    <source>
        <dbReference type="ARBA" id="ARBA00022989"/>
    </source>
</evidence>
<keyword evidence="7" id="KW-0813">Transport</keyword>
<feature type="transmembrane region" description="Helical" evidence="7">
    <location>
        <begin position="303"/>
        <end position="322"/>
    </location>
</feature>
<gene>
    <name evidence="7 8" type="primary">nhaA</name>
    <name evidence="8" type="ORF">AB5I84_11120</name>
</gene>
<feature type="transmembrane region" description="Helical" evidence="7">
    <location>
        <begin position="402"/>
        <end position="423"/>
    </location>
</feature>
<accession>A0ABV4ALX8</accession>
<name>A0ABV4ALX8_9GAMM</name>
<evidence type="ECO:0000313" key="8">
    <source>
        <dbReference type="EMBL" id="MEY1662700.1"/>
    </source>
</evidence>
<feature type="transmembrane region" description="Helical" evidence="7">
    <location>
        <begin position="334"/>
        <end position="362"/>
    </location>
</feature>
<evidence type="ECO:0000256" key="6">
    <source>
        <dbReference type="ARBA" id="ARBA00023201"/>
    </source>
</evidence>
<keyword evidence="3 7" id="KW-0812">Transmembrane</keyword>
<comment type="similarity">
    <text evidence="7">Belongs to the NhaA Na(+)/H(+) (TC 2.A.33) antiporter family.</text>
</comment>
<keyword evidence="7" id="KW-0406">Ion transport</keyword>
<keyword evidence="4 7" id="KW-1133">Transmembrane helix</keyword>
<dbReference type="PANTHER" id="PTHR30341">
    <property type="entry name" value="SODIUM ION/PROTON ANTIPORTER NHAA-RELATED"/>
    <property type="match status" value="1"/>
</dbReference>
<comment type="catalytic activity">
    <reaction evidence="7">
        <text>Na(+)(in) + 2 H(+)(out) = Na(+)(out) + 2 H(+)(in)</text>
        <dbReference type="Rhea" id="RHEA:29251"/>
        <dbReference type="ChEBI" id="CHEBI:15378"/>
        <dbReference type="ChEBI" id="CHEBI:29101"/>
    </reaction>
</comment>
<keyword evidence="9" id="KW-1185">Reference proteome</keyword>
<feature type="transmembrane region" description="Helical" evidence="7">
    <location>
        <begin position="163"/>
        <end position="184"/>
    </location>
</feature>
<dbReference type="PANTHER" id="PTHR30341:SF0">
    <property type="entry name" value="NA(+)_H(+) ANTIPORTER NHAA"/>
    <property type="match status" value="1"/>
</dbReference>
<dbReference type="EMBL" id="JBGCUO010000001">
    <property type="protein sequence ID" value="MEY1662700.1"/>
    <property type="molecule type" value="Genomic_DNA"/>
</dbReference>
<evidence type="ECO:0000313" key="9">
    <source>
        <dbReference type="Proteomes" id="UP001562065"/>
    </source>
</evidence>
<feature type="transmembrane region" description="Helical" evidence="7">
    <location>
        <begin position="374"/>
        <end position="396"/>
    </location>
</feature>
<comment type="function">
    <text evidence="7">Na(+)/H(+) antiporter that extrudes sodium in exchange for external protons.</text>
</comment>
<evidence type="ECO:0000256" key="3">
    <source>
        <dbReference type="ARBA" id="ARBA00022692"/>
    </source>
</evidence>
<keyword evidence="6 7" id="KW-0739">Sodium transport</keyword>
<dbReference type="InterPro" id="IPR023171">
    <property type="entry name" value="Na/H_antiporter_dom_sf"/>
</dbReference>
<keyword evidence="2 7" id="KW-1003">Cell membrane</keyword>
<keyword evidence="5 7" id="KW-0472">Membrane</keyword>
<dbReference type="InterPro" id="IPR004670">
    <property type="entry name" value="NhaA"/>
</dbReference>
<dbReference type="NCBIfam" id="TIGR00773">
    <property type="entry name" value="NhaA"/>
    <property type="match status" value="1"/>
</dbReference>
<comment type="caution">
    <text evidence="8">The sequence shown here is derived from an EMBL/GenBank/DDBJ whole genome shotgun (WGS) entry which is preliminary data.</text>
</comment>
<evidence type="ECO:0000256" key="1">
    <source>
        <dbReference type="ARBA" id="ARBA00004429"/>
    </source>
</evidence>
<evidence type="ECO:0000256" key="5">
    <source>
        <dbReference type="ARBA" id="ARBA00023136"/>
    </source>
</evidence>
<keyword evidence="7" id="KW-0050">Antiport</keyword>
<feature type="transmembrane region" description="Helical" evidence="7">
    <location>
        <begin position="60"/>
        <end position="83"/>
    </location>
</feature>
<protein>
    <recommendedName>
        <fullName evidence="7">Na(+)/H(+) antiporter NhaA</fullName>
    </recommendedName>
    <alternativeName>
        <fullName evidence="7">Sodium/proton antiporter NhaA</fullName>
    </alternativeName>
</protein>
<dbReference type="Gene3D" id="1.20.1530.10">
    <property type="entry name" value="Na+/H+ antiporter like domain"/>
    <property type="match status" value="1"/>
</dbReference>
<proteinExistence type="inferred from homology"/>
<evidence type="ECO:0000256" key="2">
    <source>
        <dbReference type="ARBA" id="ARBA00022475"/>
    </source>
</evidence>
<dbReference type="Proteomes" id="UP001562065">
    <property type="component" value="Unassembled WGS sequence"/>
</dbReference>
<sequence length="432" mass="46217">MTSIHAPPHSFRARLTALLHQESFSGALLMFTALVAMLWANSPWAASYTALWGSQIGVRLGPWAVEQSLAFWINDGVMTFFFLAVGMEIRREMHQGALSDRRQAMLPVGAALGGVLAPALVYLALNHTPGTIEGWAVPTATDIAFAVGVLALLGRHWPPSVRIFLLSLAIIDDILAVLIIALFYSGGLEPLGFLLAGAGIVGVLWMQRSGVLSPWPYLVPGALVWLGILWAGAHPTLAGVVLGLMTPMQVRKPNAVRLTQLREQVSRWDQGEAPELPRLDRAHRAQQDLLPPAIRVQQRLHPWVAYLVMPLFALANAGVSLTEVPHGDAQVNGLMLGIVLALVVGKPIGIVLVTALFLRLGLGQMPPGMSWRAVWLVGLLAGIGFTMSIFIANLAFADAGLLAGAKLGVLVASVTAALLGLLWGRLARPRSA</sequence>